<protein>
    <submittedName>
        <fullName evidence="1">ROK family protein</fullName>
    </submittedName>
</protein>
<dbReference type="PANTHER" id="PTHR18964">
    <property type="entry name" value="ROK (REPRESSOR, ORF, KINASE) FAMILY"/>
    <property type="match status" value="1"/>
</dbReference>
<keyword evidence="2" id="KW-1185">Reference proteome</keyword>
<dbReference type="InterPro" id="IPR000600">
    <property type="entry name" value="ROK"/>
</dbReference>
<evidence type="ECO:0000313" key="2">
    <source>
        <dbReference type="Proteomes" id="UP000694257"/>
    </source>
</evidence>
<sequence length="296" mass="29718">MTLLALEIGATRFAACRVAEDIGVDDVAQIPVPDRAAWERCRELLLDVADPGEITGVGIAAAGPIDMGAGMVATVDVPEWRTGFGIAEAVRKVFPAAEVRLALDGVCRALAERQFGATREVMDAVVLDVSTHVTGGAMIGGFVVVGRTGNAGHMGHVLVSGFDERCECGGHGCLEAVAGGLSAIRWARERGWAGTSVPALAAAATAGDQIAVDAVGRAGTALGQAIASMAALLDVDLAVVGGSLAGSGPALWDPLGEAVAAHAKLSFLPGLRAVPSRLGDAGILAGAGVLAVSTQD</sequence>
<dbReference type="PANTHER" id="PTHR18964:SF169">
    <property type="entry name" value="N-ACETYLMANNOSAMINE KINASE"/>
    <property type="match status" value="1"/>
</dbReference>
<proteinExistence type="predicted"/>
<dbReference type="RefSeq" id="WP_218477275.1">
    <property type="nucleotide sequence ID" value="NZ_BAABJN010000015.1"/>
</dbReference>
<gene>
    <name evidence="1" type="ORF">KV110_17275</name>
</gene>
<dbReference type="EMBL" id="CP078145">
    <property type="protein sequence ID" value="QXN94645.1"/>
    <property type="molecule type" value="Genomic_DNA"/>
</dbReference>
<evidence type="ECO:0000313" key="1">
    <source>
        <dbReference type="EMBL" id="QXN94645.1"/>
    </source>
</evidence>
<name>A0ABX8RY97_NOCIO</name>
<reference evidence="1 2" key="1">
    <citation type="submission" date="2021-07" db="EMBL/GenBank/DDBJ databases">
        <title>Whole Genome Sequence of Nocardia Iowensis.</title>
        <authorList>
            <person name="Lamm A."/>
            <person name="Collins-Fairclough A.M."/>
            <person name="Bunk B."/>
            <person name="Sproer C."/>
        </authorList>
    </citation>
    <scope>NUCLEOTIDE SEQUENCE [LARGE SCALE GENOMIC DNA]</scope>
    <source>
        <strain evidence="1 2">NRRL 5646</strain>
    </source>
</reference>
<organism evidence="1 2">
    <name type="scientific">Nocardia iowensis</name>
    <dbReference type="NCBI Taxonomy" id="204891"/>
    <lineage>
        <taxon>Bacteria</taxon>
        <taxon>Bacillati</taxon>
        <taxon>Actinomycetota</taxon>
        <taxon>Actinomycetes</taxon>
        <taxon>Mycobacteriales</taxon>
        <taxon>Nocardiaceae</taxon>
        <taxon>Nocardia</taxon>
    </lineage>
</organism>
<dbReference type="Proteomes" id="UP000694257">
    <property type="component" value="Chromosome"/>
</dbReference>
<dbReference type="Pfam" id="PF00480">
    <property type="entry name" value="ROK"/>
    <property type="match status" value="1"/>
</dbReference>
<accession>A0ABX8RY97</accession>